<dbReference type="GO" id="GO:0005829">
    <property type="term" value="C:cytosol"/>
    <property type="evidence" value="ECO:0007669"/>
    <property type="project" value="TreeGrafter"/>
</dbReference>
<sequence length="424" mass="48050">MRIFKFGGASVKDADAVKNVANVLQHEGTENVLIVISAMGKMTNAFEEIINAYFYKKDNLKEAICFVENFHQKIVTDLFGKKHPVFNKVNHLLGELSGFMVQNTSDDYDYLYDQMVGFGELLSTTIVSAYLSEIGVENKWIDVRNCIKTDANYRDAKVDWKLTEAQINTHIVKKTLNITQGFLGSTWLKTVKNKQNTPITTTLGREGSDYTAGIFAYCLDAKSVTIWKDVSGVLNADPRVFTQTELLHEISYTEAIEMAFYGASVIHPKTIQPLEKKNIPLFVRSFDDLSNKGTCVGKGTKINPEVPCFIVKKDQILISISAKDFSFMVESNISAVFEKLHKYKLKVNLIQNSAISFSVCVEDKYDLFDAFYTELKSDFKIKTYKEVTLYTIRHFDEKALQKIRKKGKSIISQINTETAQLVIQ</sequence>
<evidence type="ECO:0000256" key="4">
    <source>
        <dbReference type="ARBA" id="ARBA00022741"/>
    </source>
</evidence>
<dbReference type="PANTHER" id="PTHR21499">
    <property type="entry name" value="ASPARTATE KINASE"/>
    <property type="match status" value="1"/>
</dbReference>
<evidence type="ECO:0000256" key="1">
    <source>
        <dbReference type="ARBA" id="ARBA00004766"/>
    </source>
</evidence>
<evidence type="ECO:0000259" key="10">
    <source>
        <dbReference type="Pfam" id="PF00696"/>
    </source>
</evidence>
<evidence type="ECO:0000256" key="2">
    <source>
        <dbReference type="ARBA" id="ARBA00010122"/>
    </source>
</evidence>
<keyword evidence="4" id="KW-0547">Nucleotide-binding</keyword>
<keyword evidence="5 8" id="KW-0418">Kinase</keyword>
<reference evidence="11 12" key="1">
    <citation type="submission" date="2017-11" db="EMBL/GenBank/DDBJ databases">
        <authorList>
            <person name="Duchaud E."/>
        </authorList>
    </citation>
    <scope>NUCLEOTIDE SEQUENCE [LARGE SCALE GENOMIC DNA]</scope>
    <source>
        <strain evidence="11 12">TNO010</strain>
    </source>
</reference>
<evidence type="ECO:0000256" key="7">
    <source>
        <dbReference type="ARBA" id="ARBA00047872"/>
    </source>
</evidence>
<dbReference type="PANTHER" id="PTHR21499:SF59">
    <property type="entry name" value="ASPARTOKINASE"/>
    <property type="match status" value="1"/>
</dbReference>
<keyword evidence="3 8" id="KW-0808">Transferase</keyword>
<gene>
    <name evidence="11" type="ORF">TNO010_150215</name>
</gene>
<dbReference type="GO" id="GO:0004072">
    <property type="term" value="F:aspartate kinase activity"/>
    <property type="evidence" value="ECO:0007669"/>
    <property type="project" value="UniProtKB-EC"/>
</dbReference>
<feature type="domain" description="Aspartate/glutamate/uridylate kinase" evidence="10">
    <location>
        <begin position="3"/>
        <end position="285"/>
    </location>
</feature>
<comment type="pathway">
    <text evidence="9">Amino-acid biosynthesis; L-threonine biosynthesis; L-threonine from L-aspartate: step 1/5.</text>
</comment>
<protein>
    <recommendedName>
        <fullName evidence="8">Aspartokinase</fullName>
        <ecNumber evidence="8">2.7.2.4</ecNumber>
    </recommendedName>
</protein>
<keyword evidence="6" id="KW-0067">ATP-binding</keyword>
<evidence type="ECO:0000256" key="6">
    <source>
        <dbReference type="ARBA" id="ARBA00022840"/>
    </source>
</evidence>
<dbReference type="EMBL" id="OENE01000007">
    <property type="protein sequence ID" value="SOU88264.1"/>
    <property type="molecule type" value="Genomic_DNA"/>
</dbReference>
<dbReference type="GO" id="GO:0009090">
    <property type="term" value="P:homoserine biosynthetic process"/>
    <property type="evidence" value="ECO:0007669"/>
    <property type="project" value="TreeGrafter"/>
</dbReference>
<comment type="catalytic activity">
    <reaction evidence="7 8">
        <text>L-aspartate + ATP = 4-phospho-L-aspartate + ADP</text>
        <dbReference type="Rhea" id="RHEA:23776"/>
        <dbReference type="ChEBI" id="CHEBI:29991"/>
        <dbReference type="ChEBI" id="CHEBI:30616"/>
        <dbReference type="ChEBI" id="CHEBI:57535"/>
        <dbReference type="ChEBI" id="CHEBI:456216"/>
        <dbReference type="EC" id="2.7.2.4"/>
    </reaction>
</comment>
<dbReference type="InterPro" id="IPR042199">
    <property type="entry name" value="AsparK_Bifunc_asparK/hSer_DH"/>
</dbReference>
<dbReference type="Pfam" id="PF00696">
    <property type="entry name" value="AA_kinase"/>
    <property type="match status" value="1"/>
</dbReference>
<evidence type="ECO:0000256" key="5">
    <source>
        <dbReference type="ARBA" id="ARBA00022777"/>
    </source>
</evidence>
<evidence type="ECO:0000256" key="8">
    <source>
        <dbReference type="RuleBase" id="RU003448"/>
    </source>
</evidence>
<evidence type="ECO:0000256" key="9">
    <source>
        <dbReference type="RuleBase" id="RU004249"/>
    </source>
</evidence>
<dbReference type="InterPro" id="IPR036393">
    <property type="entry name" value="AceGlu_kinase-like_sf"/>
</dbReference>
<accession>A0A2I2M8L2</accession>
<dbReference type="RefSeq" id="WP_172505049.1">
    <property type="nucleotide sequence ID" value="NZ_OENE01000007.1"/>
</dbReference>
<organism evidence="11 12">
    <name type="scientific">Tenacibaculum finnmarkense genomovar ulcerans</name>
    <dbReference type="NCBI Taxonomy" id="2781388"/>
    <lineage>
        <taxon>Bacteria</taxon>
        <taxon>Pseudomonadati</taxon>
        <taxon>Bacteroidota</taxon>
        <taxon>Flavobacteriia</taxon>
        <taxon>Flavobacteriales</taxon>
        <taxon>Flavobacteriaceae</taxon>
        <taxon>Tenacibaculum</taxon>
        <taxon>Tenacibaculum finnmarkense</taxon>
    </lineage>
</organism>
<dbReference type="SUPFAM" id="SSF53633">
    <property type="entry name" value="Carbamate kinase-like"/>
    <property type="match status" value="1"/>
</dbReference>
<dbReference type="GO" id="GO:0009088">
    <property type="term" value="P:threonine biosynthetic process"/>
    <property type="evidence" value="ECO:0007669"/>
    <property type="project" value="UniProtKB-UniPathway"/>
</dbReference>
<dbReference type="InterPro" id="IPR001048">
    <property type="entry name" value="Asp/Glu/Uridylate_kinase"/>
</dbReference>
<dbReference type="UniPathway" id="UPA00034">
    <property type="reaction ID" value="UER00015"/>
</dbReference>
<comment type="pathway">
    <text evidence="1 9">Amino-acid biosynthesis; L-lysine biosynthesis via DAP pathway; (S)-tetrahydrodipicolinate from L-aspartate: step 1/4.</text>
</comment>
<dbReference type="AlphaFoldDB" id="A0A2I2M8L2"/>
<dbReference type="GO" id="GO:0005524">
    <property type="term" value="F:ATP binding"/>
    <property type="evidence" value="ECO:0007669"/>
    <property type="project" value="UniProtKB-KW"/>
</dbReference>
<dbReference type="InterPro" id="IPR001341">
    <property type="entry name" value="Asp_kinase"/>
</dbReference>
<dbReference type="EC" id="2.7.2.4" evidence="8"/>
<dbReference type="NCBIfam" id="TIGR00657">
    <property type="entry name" value="asp_kinases"/>
    <property type="match status" value="1"/>
</dbReference>
<name>A0A2I2M8L2_9FLAO</name>
<evidence type="ECO:0000313" key="12">
    <source>
        <dbReference type="Proteomes" id="UP000490060"/>
    </source>
</evidence>
<dbReference type="SUPFAM" id="SSF55021">
    <property type="entry name" value="ACT-like"/>
    <property type="match status" value="1"/>
</dbReference>
<dbReference type="Proteomes" id="UP000490060">
    <property type="component" value="Unassembled WGS sequence"/>
</dbReference>
<dbReference type="Gene3D" id="1.20.120.1320">
    <property type="entry name" value="Aspartokinase, catalytic domain"/>
    <property type="match status" value="1"/>
</dbReference>
<proteinExistence type="inferred from homology"/>
<evidence type="ECO:0000313" key="11">
    <source>
        <dbReference type="EMBL" id="SOU88264.1"/>
    </source>
</evidence>
<dbReference type="GO" id="GO:0009089">
    <property type="term" value="P:lysine biosynthetic process via diaminopimelate"/>
    <property type="evidence" value="ECO:0007669"/>
    <property type="project" value="UniProtKB-UniPathway"/>
</dbReference>
<keyword evidence="9" id="KW-0028">Amino-acid biosynthesis</keyword>
<evidence type="ECO:0000256" key="3">
    <source>
        <dbReference type="ARBA" id="ARBA00022679"/>
    </source>
</evidence>
<dbReference type="InterPro" id="IPR045865">
    <property type="entry name" value="ACT-like_dom_sf"/>
</dbReference>
<dbReference type="UniPathway" id="UPA00051">
    <property type="reaction ID" value="UER00462"/>
</dbReference>
<dbReference type="UniPathway" id="UPA00050">
    <property type="reaction ID" value="UER00461"/>
</dbReference>
<comment type="similarity">
    <text evidence="2 8">Belongs to the aspartokinase family.</text>
</comment>
<comment type="pathway">
    <text evidence="9">Amino-acid biosynthesis; L-methionine biosynthesis via de novo pathway; L-homoserine from L-aspartate: step 1/3.</text>
</comment>
<dbReference type="Gene3D" id="3.40.1160.10">
    <property type="entry name" value="Acetylglutamate kinase-like"/>
    <property type="match status" value="1"/>
</dbReference>